<name>A0A4Y2R3Z8_ARAVE</name>
<dbReference type="Proteomes" id="UP000499080">
    <property type="component" value="Unassembled WGS sequence"/>
</dbReference>
<reference evidence="1 2" key="1">
    <citation type="journal article" date="2019" name="Sci. Rep.">
        <title>Orb-weaving spider Araneus ventricosus genome elucidates the spidroin gene catalogue.</title>
        <authorList>
            <person name="Kono N."/>
            <person name="Nakamura H."/>
            <person name="Ohtoshi R."/>
            <person name="Moran D.A.P."/>
            <person name="Shinohara A."/>
            <person name="Yoshida Y."/>
            <person name="Fujiwara M."/>
            <person name="Mori M."/>
            <person name="Tomita M."/>
            <person name="Arakawa K."/>
        </authorList>
    </citation>
    <scope>NUCLEOTIDE SEQUENCE [LARGE SCALE GENOMIC DNA]</scope>
</reference>
<keyword evidence="2" id="KW-1185">Reference proteome</keyword>
<evidence type="ECO:0000313" key="1">
    <source>
        <dbReference type="EMBL" id="GBN70394.1"/>
    </source>
</evidence>
<proteinExistence type="predicted"/>
<sequence length="83" mass="9779">MEFWDEDPFEMTTLLSTLLRPPQTIEEMEKEIEKDVEWLRFYEATLLRSRSCILERRNAAIVACMAKSKMALEKIFYITSGAI</sequence>
<accession>A0A4Y2R3Z8</accession>
<gene>
    <name evidence="1" type="ORF">AVEN_55140_1</name>
</gene>
<dbReference type="AlphaFoldDB" id="A0A4Y2R3Z8"/>
<protein>
    <submittedName>
        <fullName evidence="1">Uncharacterized protein</fullName>
    </submittedName>
</protein>
<comment type="caution">
    <text evidence="1">The sequence shown here is derived from an EMBL/GenBank/DDBJ whole genome shotgun (WGS) entry which is preliminary data.</text>
</comment>
<evidence type="ECO:0000313" key="2">
    <source>
        <dbReference type="Proteomes" id="UP000499080"/>
    </source>
</evidence>
<dbReference type="EMBL" id="BGPR01015729">
    <property type="protein sequence ID" value="GBN70394.1"/>
    <property type="molecule type" value="Genomic_DNA"/>
</dbReference>
<organism evidence="1 2">
    <name type="scientific">Araneus ventricosus</name>
    <name type="common">Orbweaver spider</name>
    <name type="synonym">Epeira ventricosa</name>
    <dbReference type="NCBI Taxonomy" id="182803"/>
    <lineage>
        <taxon>Eukaryota</taxon>
        <taxon>Metazoa</taxon>
        <taxon>Ecdysozoa</taxon>
        <taxon>Arthropoda</taxon>
        <taxon>Chelicerata</taxon>
        <taxon>Arachnida</taxon>
        <taxon>Araneae</taxon>
        <taxon>Araneomorphae</taxon>
        <taxon>Entelegynae</taxon>
        <taxon>Araneoidea</taxon>
        <taxon>Araneidae</taxon>
        <taxon>Araneus</taxon>
    </lineage>
</organism>